<feature type="domain" description="AsmA" evidence="1">
    <location>
        <begin position="4"/>
        <end position="200"/>
    </location>
</feature>
<accession>A0A220ULA2</accession>
<dbReference type="InterPro" id="IPR007844">
    <property type="entry name" value="AsmA"/>
</dbReference>
<dbReference type="InterPro" id="IPR052894">
    <property type="entry name" value="AsmA-related"/>
</dbReference>
<protein>
    <submittedName>
        <fullName evidence="2">AsmA family protein</fullName>
    </submittedName>
</protein>
<evidence type="ECO:0000313" key="3">
    <source>
        <dbReference type="Proteomes" id="UP000198367"/>
    </source>
</evidence>
<dbReference type="KEGG" id="sbj:CF168_09135"/>
<gene>
    <name evidence="2" type="ORF">CF168_09135</name>
</gene>
<dbReference type="AlphaFoldDB" id="A0A220ULA2"/>
<evidence type="ECO:0000259" key="1">
    <source>
        <dbReference type="Pfam" id="PF05170"/>
    </source>
</evidence>
<dbReference type="RefSeq" id="WP_089067662.1">
    <property type="nucleotide sequence ID" value="NZ_CP022358.1"/>
</dbReference>
<organism evidence="2 3">
    <name type="scientific">Shewanella bicestrii</name>
    <dbReference type="NCBI Taxonomy" id="2018305"/>
    <lineage>
        <taxon>Bacteria</taxon>
        <taxon>Pseudomonadati</taxon>
        <taxon>Pseudomonadota</taxon>
        <taxon>Gammaproteobacteria</taxon>
        <taxon>Alteromonadales</taxon>
        <taxon>Shewanellaceae</taxon>
        <taxon>Shewanella</taxon>
    </lineage>
</organism>
<sequence>MKFIKWLLALLVTLVVAVTLYLTVFFDPNDFKPEIVNAVKKQTGRELVIGDDLSWTFFPTVGINLGGISLSNPEGFTPKSMLEVNKAVAEVELMPLFSKQIEIAQLSLDGAKINLVTRKNGSSSLDGLTGKGAEKPTTPAEPSAKAQLTSIDVGGVSITNTEINLIDEAKGQTQTLTLKQFTLGAFSLDKFAPMAYEFAATLPDMTVSSKGEGQIKLSHDFNQLVIEKLDIETQVEGEGIPNKKLTAEVSLNSQIALDKKQLSADISKLTAMDINAAGKLAVNYGGKVPQINADFQLGDIDLDALLPKSDTAEKQAAATPSQAQAVEPDLTALNGLDAKLTLAVKSIKVANLSTQNWLMDLGIKNGVVDLKQLTADLYQGKLMLNAQVDARSKVASYQFDKQISGVQIRPLLKDAAELEILAGTANFNVKGKGKSLIPEQLKKNLLANGRFDITDGALYGVNIPQMIRSAQAKLKGDMSADTKEERKTDFSSLTGNFSLENGVATNPDLAMSSPLLRVAGKGSANLLTEGLDYRLTTTLVNSLKGQGGSEKNALAGIDIPLAITGTFQKPEYALDTQALLNNQLKEETDKAKDKLKDSLLKKLGGF</sequence>
<dbReference type="GO" id="GO:0090313">
    <property type="term" value="P:regulation of protein targeting to membrane"/>
    <property type="evidence" value="ECO:0007669"/>
    <property type="project" value="TreeGrafter"/>
</dbReference>
<evidence type="ECO:0000313" key="2">
    <source>
        <dbReference type="EMBL" id="ASK69024.1"/>
    </source>
</evidence>
<dbReference type="Pfam" id="PF05170">
    <property type="entry name" value="AsmA"/>
    <property type="match status" value="2"/>
</dbReference>
<name>A0A220ULA2_9GAMM</name>
<dbReference type="EMBL" id="CP022358">
    <property type="protein sequence ID" value="ASK69024.1"/>
    <property type="molecule type" value="Genomic_DNA"/>
</dbReference>
<dbReference type="GO" id="GO:0005886">
    <property type="term" value="C:plasma membrane"/>
    <property type="evidence" value="ECO:0007669"/>
    <property type="project" value="TreeGrafter"/>
</dbReference>
<dbReference type="Proteomes" id="UP000198367">
    <property type="component" value="Chromosome"/>
</dbReference>
<dbReference type="PANTHER" id="PTHR30441:SF4">
    <property type="entry name" value="PROTEIN ASMA"/>
    <property type="match status" value="1"/>
</dbReference>
<dbReference type="PANTHER" id="PTHR30441">
    <property type="entry name" value="DUF748 DOMAIN-CONTAINING PROTEIN"/>
    <property type="match status" value="1"/>
</dbReference>
<reference evidence="2 3" key="1">
    <citation type="submission" date="2017-07" db="EMBL/GenBank/DDBJ databases">
        <title>Phenotypical and genomic characterization of a clinical isolate of Shewanella bicestrii sp. nov. producing an extended-spectrum beta-lactamase and a new oxacillinase variant.</title>
        <authorList>
            <person name="Jousset A.B."/>
            <person name="Bonnin R.A."/>
            <person name="Girlich D."/>
            <person name="Dabos L."/>
            <person name="Potron A."/>
            <person name="Dortet L."/>
            <person name="Glaser P."/>
            <person name="Naas T."/>
        </authorList>
    </citation>
    <scope>NUCLEOTIDE SEQUENCE [LARGE SCALE GENOMIC DNA]</scope>
    <source>
        <strain evidence="2 3">JAB-1</strain>
    </source>
</reference>
<keyword evidence="3" id="KW-1185">Reference proteome</keyword>
<proteinExistence type="predicted"/>
<feature type="domain" description="AsmA" evidence="1">
    <location>
        <begin position="246"/>
        <end position="509"/>
    </location>
</feature>